<dbReference type="EMBL" id="CAAALY010066394">
    <property type="protein sequence ID" value="VEL24184.1"/>
    <property type="molecule type" value="Genomic_DNA"/>
</dbReference>
<name>A0A3S5CNT7_9PLAT</name>
<evidence type="ECO:0000313" key="2">
    <source>
        <dbReference type="Proteomes" id="UP000784294"/>
    </source>
</evidence>
<keyword evidence="2" id="KW-1185">Reference proteome</keyword>
<gene>
    <name evidence="1" type="ORF">PXEA_LOCUS17624</name>
</gene>
<proteinExistence type="predicted"/>
<reference evidence="1" key="1">
    <citation type="submission" date="2018-11" db="EMBL/GenBank/DDBJ databases">
        <authorList>
            <consortium name="Pathogen Informatics"/>
        </authorList>
    </citation>
    <scope>NUCLEOTIDE SEQUENCE</scope>
</reference>
<evidence type="ECO:0000313" key="1">
    <source>
        <dbReference type="EMBL" id="VEL24184.1"/>
    </source>
</evidence>
<sequence length="86" mass="9433">MQAGAQAASALVFQLPILPPGAVEVLWNLRQALPKRSSAFTALLIAAPTIWPSELRSGLRPACLSAWQRGMRMTGVWTSLLEELYR</sequence>
<dbReference type="Proteomes" id="UP000784294">
    <property type="component" value="Unassembled WGS sequence"/>
</dbReference>
<organism evidence="1 2">
    <name type="scientific">Protopolystoma xenopodis</name>
    <dbReference type="NCBI Taxonomy" id="117903"/>
    <lineage>
        <taxon>Eukaryota</taxon>
        <taxon>Metazoa</taxon>
        <taxon>Spiralia</taxon>
        <taxon>Lophotrochozoa</taxon>
        <taxon>Platyhelminthes</taxon>
        <taxon>Monogenea</taxon>
        <taxon>Polyopisthocotylea</taxon>
        <taxon>Polystomatidea</taxon>
        <taxon>Polystomatidae</taxon>
        <taxon>Protopolystoma</taxon>
    </lineage>
</organism>
<dbReference type="AlphaFoldDB" id="A0A3S5CNT7"/>
<comment type="caution">
    <text evidence="1">The sequence shown here is derived from an EMBL/GenBank/DDBJ whole genome shotgun (WGS) entry which is preliminary data.</text>
</comment>
<protein>
    <submittedName>
        <fullName evidence="1">Uncharacterized protein</fullName>
    </submittedName>
</protein>
<accession>A0A3S5CNT7</accession>